<dbReference type="Proteomes" id="UP001303408">
    <property type="component" value="Chromosome"/>
</dbReference>
<evidence type="ECO:0000313" key="3">
    <source>
        <dbReference type="EMBL" id="WNM26943.1"/>
    </source>
</evidence>
<gene>
    <name evidence="3" type="ORF">RN607_12145</name>
</gene>
<evidence type="ECO:0000256" key="2">
    <source>
        <dbReference type="SAM" id="Phobius"/>
    </source>
</evidence>
<feature type="coiled-coil region" evidence="1">
    <location>
        <begin position="53"/>
        <end position="115"/>
    </location>
</feature>
<accession>A0AA96FB33</accession>
<evidence type="ECO:0000256" key="1">
    <source>
        <dbReference type="SAM" id="Coils"/>
    </source>
</evidence>
<dbReference type="RefSeq" id="WP_313542840.1">
    <property type="nucleotide sequence ID" value="NZ_CP134880.1"/>
</dbReference>
<feature type="transmembrane region" description="Helical" evidence="2">
    <location>
        <begin position="222"/>
        <end position="250"/>
    </location>
</feature>
<proteinExistence type="predicted"/>
<keyword evidence="1" id="KW-0175">Coiled coil</keyword>
<feature type="coiled-coil region" evidence="1">
    <location>
        <begin position="145"/>
        <end position="172"/>
    </location>
</feature>
<keyword evidence="2" id="KW-1133">Transmembrane helix</keyword>
<name>A0AA96FB33_9MICO</name>
<dbReference type="KEGG" id="dcp:RN607_12145"/>
<organism evidence="3">
    <name type="scientific">Demequina capsici</name>
    <dbReference type="NCBI Taxonomy" id="3075620"/>
    <lineage>
        <taxon>Bacteria</taxon>
        <taxon>Bacillati</taxon>
        <taxon>Actinomycetota</taxon>
        <taxon>Actinomycetes</taxon>
        <taxon>Micrococcales</taxon>
        <taxon>Demequinaceae</taxon>
        <taxon>Demequina</taxon>
    </lineage>
</organism>
<keyword evidence="2" id="KW-0472">Membrane</keyword>
<reference evidence="3" key="1">
    <citation type="submission" date="2023-09" db="EMBL/GenBank/DDBJ databases">
        <title>Demequina sp. a novel bacteria isolated from Capsicum annuum.</title>
        <authorList>
            <person name="Humaira Z."/>
            <person name="Lee J."/>
            <person name="Cho D."/>
        </authorList>
    </citation>
    <scope>NUCLEOTIDE SEQUENCE</scope>
    <source>
        <strain evidence="3">PMTSA13</strain>
    </source>
</reference>
<dbReference type="EMBL" id="CP134880">
    <property type="protein sequence ID" value="WNM26943.1"/>
    <property type="molecule type" value="Genomic_DNA"/>
</dbReference>
<protein>
    <submittedName>
        <fullName evidence="3">Uncharacterized protein</fullName>
    </submittedName>
</protein>
<keyword evidence="2" id="KW-0812">Transmembrane</keyword>
<sequence>MTTTVTVAPRITGDPQLIHGGSQALDAVAQTIATTTLELRQARAGTTMAGESIDAYLEAAAAIEEALSQVESRYSAAASSLASYAASLTDLQAQAADLELRRRWAQDDLDAAQRRMREAGPDSEVEGGVGTASLDAMLDHTQAAHAAAEQDADDARALLASYDKQLEELVGDWCAIVRARARDIDVVVEGSDLNDSAWDGFCGLLETVLDDWLPDIEIALDVLAVVLTVVAVGCALTGGGAALAPVLFALSRAAQLGARAVAAVKATATCILVVSGKRPLTDLAAVGVDYVAGRVHSKALDGVLHVGSRYAGRTFSSTAGRVGSFLHDALDGDGSVAGRAATLEARLTRTTFEDWVRTRLDPVANAESVRLGRWTVSTQRLLDAENRWNAMDDAVVGGVLDLGGGHGALDGWTDVMSRTTAGEHALSGLSYQVVDVCQEVRGAFASPSTQKNVEVVS</sequence>
<dbReference type="AlphaFoldDB" id="A0AA96FB33"/>